<dbReference type="PANTHER" id="PTHR43116">
    <property type="entry name" value="PEPTIDE CHAIN RELEASE FACTOR 2"/>
    <property type="match status" value="1"/>
</dbReference>
<dbReference type="Pfam" id="PF03462">
    <property type="entry name" value="PCRF"/>
    <property type="match status" value="1"/>
</dbReference>
<keyword evidence="5" id="KW-1185">Reference proteome</keyword>
<dbReference type="OrthoDB" id="9806673at2"/>
<organism evidence="4 5">
    <name type="scientific">Calothrix parasitica NIES-267</name>
    <dbReference type="NCBI Taxonomy" id="1973488"/>
    <lineage>
        <taxon>Bacteria</taxon>
        <taxon>Bacillati</taxon>
        <taxon>Cyanobacteriota</taxon>
        <taxon>Cyanophyceae</taxon>
        <taxon>Nostocales</taxon>
        <taxon>Calotrichaceae</taxon>
        <taxon>Calothrix</taxon>
    </lineage>
</organism>
<dbReference type="InterPro" id="IPR000352">
    <property type="entry name" value="Pep_chain_release_fac_I"/>
</dbReference>
<dbReference type="PANTHER" id="PTHR43116:SF3">
    <property type="entry name" value="CLASS I PEPTIDE CHAIN RELEASE FACTOR"/>
    <property type="match status" value="1"/>
</dbReference>
<dbReference type="InterPro" id="IPR005139">
    <property type="entry name" value="PCRF"/>
</dbReference>
<dbReference type="Proteomes" id="UP000218418">
    <property type="component" value="Chromosome"/>
</dbReference>
<dbReference type="Pfam" id="PF00472">
    <property type="entry name" value="RF-1"/>
    <property type="match status" value="1"/>
</dbReference>
<dbReference type="GO" id="GO:0005737">
    <property type="term" value="C:cytoplasm"/>
    <property type="evidence" value="ECO:0007669"/>
    <property type="project" value="UniProtKB-ARBA"/>
</dbReference>
<protein>
    <submittedName>
        <fullName evidence="4">Peptide chain release factor 2</fullName>
    </submittedName>
</protein>
<dbReference type="Gene3D" id="3.30.160.20">
    <property type="match status" value="1"/>
</dbReference>
<dbReference type="EMBL" id="AP018227">
    <property type="protein sequence ID" value="BAY81914.1"/>
    <property type="molecule type" value="Genomic_DNA"/>
</dbReference>
<dbReference type="AlphaFoldDB" id="A0A1Z4LL65"/>
<dbReference type="Gene3D" id="3.30.70.1660">
    <property type="match status" value="1"/>
</dbReference>
<name>A0A1Z4LL65_9CYAN</name>
<evidence type="ECO:0000313" key="5">
    <source>
        <dbReference type="Proteomes" id="UP000218418"/>
    </source>
</evidence>
<feature type="domain" description="Peptide chain release factor" evidence="3">
    <location>
        <begin position="4"/>
        <end position="100"/>
    </location>
</feature>
<accession>A0A1Z4LL65</accession>
<evidence type="ECO:0000313" key="4">
    <source>
        <dbReference type="EMBL" id="BAY81914.1"/>
    </source>
</evidence>
<gene>
    <name evidence="4" type="primary">prfB</name>
    <name evidence="4" type="ORF">NIES267_13920</name>
</gene>
<sequence>MEWELIARFDFLSRELKHVEILNFLNQPFDDKGAFITITAVDSNVDSHDWVDMLLRMYSKWCESNDYQIRLVDESMREFGFEYATLEISGKYAYGYLKSEQGIHQLRRIAPFSENSKIQTSFAKVEVIPIVDESMDFEIPERDLEIYLKPTPGNSNRQFVLAKVTHISTGISVTCTEERNQLLNMEKALTVVKSKLFSLMQTQGVSLSDIKKPSPKITPDKPIREYTFHPYQKVKDLRTKVENSDIEEVIKGNLDLFIKAYLKQVNI</sequence>
<dbReference type="SUPFAM" id="SSF75620">
    <property type="entry name" value="Release factor"/>
    <property type="match status" value="1"/>
</dbReference>
<evidence type="ECO:0000256" key="1">
    <source>
        <dbReference type="ARBA" id="ARBA00010835"/>
    </source>
</evidence>
<dbReference type="GO" id="GO:0003747">
    <property type="term" value="F:translation release factor activity"/>
    <property type="evidence" value="ECO:0007669"/>
    <property type="project" value="InterPro"/>
</dbReference>
<dbReference type="SMART" id="SM00937">
    <property type="entry name" value="PCRF"/>
    <property type="match status" value="1"/>
</dbReference>
<evidence type="ECO:0000259" key="3">
    <source>
        <dbReference type="SMART" id="SM00937"/>
    </source>
</evidence>
<proteinExistence type="inferred from homology"/>
<evidence type="ECO:0000256" key="2">
    <source>
        <dbReference type="ARBA" id="ARBA00022481"/>
    </source>
</evidence>
<dbReference type="InterPro" id="IPR045853">
    <property type="entry name" value="Pep_chain_release_fac_I_sf"/>
</dbReference>
<reference evidence="4 5" key="1">
    <citation type="submission" date="2017-06" db="EMBL/GenBank/DDBJ databases">
        <title>Genome sequencing of cyanobaciteial culture collection at National Institute for Environmental Studies (NIES).</title>
        <authorList>
            <person name="Hirose Y."/>
            <person name="Shimura Y."/>
            <person name="Fujisawa T."/>
            <person name="Nakamura Y."/>
            <person name="Kawachi M."/>
        </authorList>
    </citation>
    <scope>NUCLEOTIDE SEQUENCE [LARGE SCALE GENOMIC DNA]</scope>
    <source>
        <strain evidence="4 5">NIES-267</strain>
    </source>
</reference>
<keyword evidence="2" id="KW-0488">Methylation</keyword>
<comment type="similarity">
    <text evidence="1">Belongs to the prokaryotic/mitochondrial release factor family.</text>
</comment>